<dbReference type="FunFam" id="3.90.980.10:FF:000001">
    <property type="entry name" value="DNA primase"/>
    <property type="match status" value="1"/>
</dbReference>
<dbReference type="Proteomes" id="UP000808761">
    <property type="component" value="Unassembled WGS sequence"/>
</dbReference>
<keyword evidence="5" id="KW-0548">Nucleotidyltransferase</keyword>
<evidence type="ECO:0000256" key="3">
    <source>
        <dbReference type="ARBA" id="ARBA00022515"/>
    </source>
</evidence>
<keyword evidence="4" id="KW-0808">Transferase</keyword>
<dbReference type="GO" id="GO:0000428">
    <property type="term" value="C:DNA-directed RNA polymerase complex"/>
    <property type="evidence" value="ECO:0007669"/>
    <property type="project" value="UniProtKB-KW"/>
</dbReference>
<dbReference type="SUPFAM" id="SSF56731">
    <property type="entry name" value="DNA primase core"/>
    <property type="match status" value="1"/>
</dbReference>
<evidence type="ECO:0000256" key="6">
    <source>
        <dbReference type="ARBA" id="ARBA00022705"/>
    </source>
</evidence>
<evidence type="ECO:0000256" key="11">
    <source>
        <dbReference type="ARBA" id="ARBA00023125"/>
    </source>
</evidence>
<dbReference type="FunFam" id="3.90.580.10:FF:000001">
    <property type="entry name" value="DNA primase"/>
    <property type="match status" value="1"/>
</dbReference>
<dbReference type="AlphaFoldDB" id="A0A9D6UJG6"/>
<dbReference type="InterPro" id="IPR050219">
    <property type="entry name" value="DnaG_primase"/>
</dbReference>
<evidence type="ECO:0000256" key="8">
    <source>
        <dbReference type="ARBA" id="ARBA00022771"/>
    </source>
</evidence>
<dbReference type="InterPro" id="IPR037068">
    <property type="entry name" value="DNA_primase_core_N_sf"/>
</dbReference>
<proteinExistence type="predicted"/>
<dbReference type="GO" id="GO:0005737">
    <property type="term" value="C:cytoplasm"/>
    <property type="evidence" value="ECO:0007669"/>
    <property type="project" value="TreeGrafter"/>
</dbReference>
<dbReference type="Pfam" id="PF01807">
    <property type="entry name" value="Zn_ribbon_DnaG"/>
    <property type="match status" value="1"/>
</dbReference>
<dbReference type="Pfam" id="PF08275">
    <property type="entry name" value="DNAG_N"/>
    <property type="match status" value="1"/>
</dbReference>
<dbReference type="GO" id="GO:0008270">
    <property type="term" value="F:zinc ion binding"/>
    <property type="evidence" value="ECO:0007669"/>
    <property type="project" value="UniProtKB-KW"/>
</dbReference>
<dbReference type="InterPro" id="IPR006295">
    <property type="entry name" value="DNA_primase_DnaG"/>
</dbReference>
<dbReference type="PANTHER" id="PTHR30313">
    <property type="entry name" value="DNA PRIMASE"/>
    <property type="match status" value="1"/>
</dbReference>
<feature type="domain" description="Toprim" evidence="13">
    <location>
        <begin position="263"/>
        <end position="314"/>
    </location>
</feature>
<dbReference type="GO" id="GO:1990077">
    <property type="term" value="C:primosome complex"/>
    <property type="evidence" value="ECO:0007669"/>
    <property type="project" value="UniProtKB-KW"/>
</dbReference>
<keyword evidence="11" id="KW-0238">DNA-binding</keyword>
<dbReference type="InterPro" id="IPR034151">
    <property type="entry name" value="TOPRIM_DnaG_bac"/>
</dbReference>
<evidence type="ECO:0000256" key="4">
    <source>
        <dbReference type="ARBA" id="ARBA00022679"/>
    </source>
</evidence>
<dbReference type="InterPro" id="IPR002694">
    <property type="entry name" value="Znf_CHC2"/>
</dbReference>
<dbReference type="InterPro" id="IPR036977">
    <property type="entry name" value="DNA_primase_Znf_CHC2"/>
</dbReference>
<dbReference type="InterPro" id="IPR006171">
    <property type="entry name" value="TOPRIM_dom"/>
</dbReference>
<feature type="non-terminal residue" evidence="14">
    <location>
        <position position="314"/>
    </location>
</feature>
<organism evidence="14 15">
    <name type="scientific">Candidatus Saganbacteria bacterium</name>
    <dbReference type="NCBI Taxonomy" id="2575572"/>
    <lineage>
        <taxon>Bacteria</taxon>
        <taxon>Bacillati</taxon>
        <taxon>Saganbacteria</taxon>
    </lineage>
</organism>
<keyword evidence="6" id="KW-0235">DNA replication</keyword>
<evidence type="ECO:0000313" key="15">
    <source>
        <dbReference type="Proteomes" id="UP000808761"/>
    </source>
</evidence>
<evidence type="ECO:0000256" key="5">
    <source>
        <dbReference type="ARBA" id="ARBA00022695"/>
    </source>
</evidence>
<protein>
    <submittedName>
        <fullName evidence="14">DNA primase</fullName>
    </submittedName>
</protein>
<dbReference type="PROSITE" id="PS50880">
    <property type="entry name" value="TOPRIM"/>
    <property type="match status" value="1"/>
</dbReference>
<keyword evidence="8" id="KW-0863">Zinc-finger</keyword>
<dbReference type="EMBL" id="JACRKR010000024">
    <property type="protein sequence ID" value="MBI5078489.1"/>
    <property type="molecule type" value="Genomic_DNA"/>
</dbReference>
<evidence type="ECO:0000313" key="14">
    <source>
        <dbReference type="EMBL" id="MBI5078489.1"/>
    </source>
</evidence>
<dbReference type="NCBIfam" id="TIGR01391">
    <property type="entry name" value="dnaG"/>
    <property type="match status" value="1"/>
</dbReference>
<keyword evidence="2" id="KW-0240">DNA-directed RNA polymerase</keyword>
<evidence type="ECO:0000256" key="10">
    <source>
        <dbReference type="ARBA" id="ARBA00022842"/>
    </source>
</evidence>
<gene>
    <name evidence="14" type="ORF">HZB08_00505</name>
</gene>
<dbReference type="PANTHER" id="PTHR30313:SF2">
    <property type="entry name" value="DNA PRIMASE"/>
    <property type="match status" value="1"/>
</dbReference>
<evidence type="ECO:0000256" key="2">
    <source>
        <dbReference type="ARBA" id="ARBA00022478"/>
    </source>
</evidence>
<comment type="caution">
    <text evidence="14">The sequence shown here is derived from an EMBL/GenBank/DDBJ whole genome shotgun (WGS) entry which is preliminary data.</text>
</comment>
<reference evidence="14" key="1">
    <citation type="submission" date="2020-07" db="EMBL/GenBank/DDBJ databases">
        <title>Huge and variable diversity of episymbiotic CPR bacteria and DPANN archaea in groundwater ecosystems.</title>
        <authorList>
            <person name="He C.Y."/>
            <person name="Keren R."/>
            <person name="Whittaker M."/>
            <person name="Farag I.F."/>
            <person name="Doudna J."/>
            <person name="Cate J.H.D."/>
            <person name="Banfield J.F."/>
        </authorList>
    </citation>
    <scope>NUCLEOTIDE SEQUENCE</scope>
    <source>
        <strain evidence="14">NC_groundwater_1860_Pr3_B-0.1um_51_7</strain>
    </source>
</reference>
<dbReference type="Gene3D" id="3.90.580.10">
    <property type="entry name" value="Zinc finger, CHC2-type domain"/>
    <property type="match status" value="1"/>
</dbReference>
<accession>A0A9D6UJG6</accession>
<comment type="cofactor">
    <cofactor evidence="1">
        <name>Zn(2+)</name>
        <dbReference type="ChEBI" id="CHEBI:29105"/>
    </cofactor>
</comment>
<dbReference type="GO" id="GO:0003899">
    <property type="term" value="F:DNA-directed RNA polymerase activity"/>
    <property type="evidence" value="ECO:0007669"/>
    <property type="project" value="InterPro"/>
</dbReference>
<evidence type="ECO:0000259" key="13">
    <source>
        <dbReference type="PROSITE" id="PS50880"/>
    </source>
</evidence>
<evidence type="ECO:0000256" key="7">
    <source>
        <dbReference type="ARBA" id="ARBA00022723"/>
    </source>
</evidence>
<dbReference type="Pfam" id="PF13155">
    <property type="entry name" value="Toprim_2"/>
    <property type="match status" value="1"/>
</dbReference>
<dbReference type="Gene3D" id="3.40.1360.10">
    <property type="match status" value="1"/>
</dbReference>
<dbReference type="GO" id="GO:0006269">
    <property type="term" value="P:DNA replication, synthesis of primer"/>
    <property type="evidence" value="ECO:0007669"/>
    <property type="project" value="UniProtKB-KW"/>
</dbReference>
<keyword evidence="7" id="KW-0479">Metal-binding</keyword>
<dbReference type="SMART" id="SM00400">
    <property type="entry name" value="ZnF_CHCC"/>
    <property type="match status" value="1"/>
</dbReference>
<dbReference type="GO" id="GO:0003677">
    <property type="term" value="F:DNA binding"/>
    <property type="evidence" value="ECO:0007669"/>
    <property type="project" value="UniProtKB-KW"/>
</dbReference>
<keyword evidence="3" id="KW-0639">Primosome</keyword>
<dbReference type="CDD" id="cd03364">
    <property type="entry name" value="TOPRIM_DnaG_primases"/>
    <property type="match status" value="1"/>
</dbReference>
<evidence type="ECO:0000256" key="1">
    <source>
        <dbReference type="ARBA" id="ARBA00001947"/>
    </source>
</evidence>
<keyword evidence="9" id="KW-0862">Zinc</keyword>
<evidence type="ECO:0000256" key="12">
    <source>
        <dbReference type="ARBA" id="ARBA00023163"/>
    </source>
</evidence>
<evidence type="ECO:0000256" key="9">
    <source>
        <dbReference type="ARBA" id="ARBA00022833"/>
    </source>
</evidence>
<dbReference type="SUPFAM" id="SSF57783">
    <property type="entry name" value="Zinc beta-ribbon"/>
    <property type="match status" value="1"/>
</dbReference>
<dbReference type="Gene3D" id="3.90.980.10">
    <property type="entry name" value="DNA primase, catalytic core, N-terminal domain"/>
    <property type="match status" value="1"/>
</dbReference>
<dbReference type="InterPro" id="IPR013264">
    <property type="entry name" value="DNAG_N"/>
</dbReference>
<keyword evidence="12" id="KW-0804">Transcription</keyword>
<keyword evidence="10" id="KW-0460">Magnesium</keyword>
<sequence>MEIQPLIPSQIIEEIRNKTDIVTVVSEYVKLRKTGRNYVGLCPFHSEKTPSFTVSPEKQLFHCFGCREGGNVFTFLMKTEGLGFNEAVAELGNRAGITVEKTAASGTFKGEKDKLYEVTLLAAKFFRQCYEEDSGRIARDYVKQRGINEPTAKIFGVGFAPAGWDHLFKHLLSRGAAPGLIAAAGLTLSQENQENKDKYYDRFRNRLIFPVCDPRGRVIAFSGRALAENEEPKYMNSPDTPIYHKGETVFGLNLTKESVKKEKKAILVEGNFDLMSVYQAGITNAAAPLGTALTAPQCKLLARFTDNITVAFDS</sequence>
<name>A0A9D6UJG6_UNCSA</name>